<dbReference type="InterPro" id="IPR001849">
    <property type="entry name" value="PH_domain"/>
</dbReference>
<comment type="caution">
    <text evidence="3">The sequence shown here is derived from an EMBL/GenBank/DDBJ whole genome shotgun (WGS) entry which is preliminary data.</text>
</comment>
<evidence type="ECO:0000313" key="3">
    <source>
        <dbReference type="EMBL" id="KAK7197749.1"/>
    </source>
</evidence>
<feature type="compositionally biased region" description="Basic and acidic residues" evidence="1">
    <location>
        <begin position="231"/>
        <end position="243"/>
    </location>
</feature>
<evidence type="ECO:0000313" key="4">
    <source>
        <dbReference type="Proteomes" id="UP001430356"/>
    </source>
</evidence>
<name>A0AAW0EWF2_9TRYP</name>
<organism evidence="3 4">
    <name type="scientific">Novymonas esmeraldas</name>
    <dbReference type="NCBI Taxonomy" id="1808958"/>
    <lineage>
        <taxon>Eukaryota</taxon>
        <taxon>Discoba</taxon>
        <taxon>Euglenozoa</taxon>
        <taxon>Kinetoplastea</taxon>
        <taxon>Metakinetoplastina</taxon>
        <taxon>Trypanosomatida</taxon>
        <taxon>Trypanosomatidae</taxon>
        <taxon>Novymonas</taxon>
    </lineage>
</organism>
<accession>A0AAW0EWF2</accession>
<feature type="compositionally biased region" description="Polar residues" evidence="1">
    <location>
        <begin position="383"/>
        <end position="395"/>
    </location>
</feature>
<reference evidence="3 4" key="1">
    <citation type="journal article" date="2021" name="MBio">
        <title>A New Model Trypanosomatid, Novymonas esmeraldas: Genomic Perception of Its 'Candidatus Pandoraea novymonadis' Endosymbiont.</title>
        <authorList>
            <person name="Zakharova A."/>
            <person name="Saura A."/>
            <person name="Butenko A."/>
            <person name="Podesvova L."/>
            <person name="Warmusova S."/>
            <person name="Kostygov A.Y."/>
            <person name="Nenarokova A."/>
            <person name="Lukes J."/>
            <person name="Opperdoes F.R."/>
            <person name="Yurchenko V."/>
        </authorList>
    </citation>
    <scope>NUCLEOTIDE SEQUENCE [LARGE SCALE GENOMIC DNA]</scope>
    <source>
        <strain evidence="3 4">E262AT.01</strain>
    </source>
</reference>
<dbReference type="InterPro" id="IPR024774">
    <property type="entry name" value="PH_dom-Mcp5-type"/>
</dbReference>
<dbReference type="Gene3D" id="2.30.29.30">
    <property type="entry name" value="Pleckstrin-homology domain (PH domain)/Phosphotyrosine-binding domain (PTB)"/>
    <property type="match status" value="1"/>
</dbReference>
<feature type="compositionally biased region" description="Polar residues" evidence="1">
    <location>
        <begin position="212"/>
        <end position="224"/>
    </location>
</feature>
<dbReference type="InterPro" id="IPR011993">
    <property type="entry name" value="PH-like_dom_sf"/>
</dbReference>
<gene>
    <name evidence="3" type="ORF">NESM_000727200</name>
</gene>
<feature type="compositionally biased region" description="Basic residues" evidence="1">
    <location>
        <begin position="268"/>
        <end position="292"/>
    </location>
</feature>
<feature type="region of interest" description="Disordered" evidence="1">
    <location>
        <begin position="29"/>
        <end position="168"/>
    </location>
</feature>
<evidence type="ECO:0000259" key="2">
    <source>
        <dbReference type="SMART" id="SM00233"/>
    </source>
</evidence>
<dbReference type="SUPFAM" id="SSF50729">
    <property type="entry name" value="PH domain-like"/>
    <property type="match status" value="1"/>
</dbReference>
<feature type="compositionally biased region" description="Basic residues" evidence="1">
    <location>
        <begin position="330"/>
        <end position="339"/>
    </location>
</feature>
<dbReference type="GO" id="GO:0032065">
    <property type="term" value="P:maintenance of protein location in cell cortex"/>
    <property type="evidence" value="ECO:0007669"/>
    <property type="project" value="InterPro"/>
</dbReference>
<dbReference type="SMART" id="SM00233">
    <property type="entry name" value="PH"/>
    <property type="match status" value="1"/>
</dbReference>
<protein>
    <submittedName>
        <fullName evidence="3">Meiotic cell cortex pleckstrin like protein</fullName>
    </submittedName>
</protein>
<dbReference type="Pfam" id="PF12814">
    <property type="entry name" value="Mcp5_PH"/>
    <property type="match status" value="1"/>
</dbReference>
<feature type="region of interest" description="Disordered" evidence="1">
    <location>
        <begin position="194"/>
        <end position="421"/>
    </location>
</feature>
<feature type="domain" description="PH" evidence="2">
    <location>
        <begin position="447"/>
        <end position="554"/>
    </location>
</feature>
<evidence type="ECO:0000256" key="1">
    <source>
        <dbReference type="SAM" id="MobiDB-lite"/>
    </source>
</evidence>
<dbReference type="EMBL" id="JAECZO010000118">
    <property type="protein sequence ID" value="KAK7197749.1"/>
    <property type="molecule type" value="Genomic_DNA"/>
</dbReference>
<keyword evidence="4" id="KW-1185">Reference proteome</keyword>
<dbReference type="Proteomes" id="UP001430356">
    <property type="component" value="Unassembled WGS sequence"/>
</dbReference>
<feature type="compositionally biased region" description="Polar residues" evidence="1">
    <location>
        <begin position="55"/>
        <end position="94"/>
    </location>
</feature>
<sequence length="567" mass="62153">MDSVHEAHLSRILEARRRRGVLGVFNEPVAAPTPRQHANGLMSPPPPPPHRRGSSAWTQTNGRLQTSAGAQTVPTAAPFTSSSEFARPLPQTSPAPADWRRSVPHGNAATAAASPNPRSSQDGGVRFQSPGRVPSLAYSTPNSASRRRTSPWRRPPTTASSPSGWTTGVEVHARPIAPLPPPLFVPRPRSPARETLWSTQRPGPAAWGDSAWSASPHSRPTATVSGGVDSWRTRTWSERDAPHLSRWGTSSGAAAPLMAWPSGGGDHGRRRSGHRRSSRRQSQRRRSRRGRHSSHDDDDDDGDSEERYRELSSGRHGRSAARATSSRIDSRHRRAASRRRSADDVDGGDDGDRWRRSHPRARGLAPPPRGEGYAPPVVYMGTSPGSAPPSLTSREGSQRRSRSASAAPPPPRASQLSRASAPVGRRFALGLPDARSTMDLRTSVETLRAGDWFYKWTANGDSVHRRWVWVDTKSYLLVWSNNETHSPHFCGSVRLDHICQVTSRDLASVDGDGFPKTYYVLLIETTKRVLQLATELKDKCDAWFEALNNVMGFIHRNDMAKGALIPD</sequence>
<dbReference type="GO" id="GO:0005938">
    <property type="term" value="C:cell cortex"/>
    <property type="evidence" value="ECO:0007669"/>
    <property type="project" value="InterPro"/>
</dbReference>
<dbReference type="GO" id="GO:0005543">
    <property type="term" value="F:phospholipid binding"/>
    <property type="evidence" value="ECO:0007669"/>
    <property type="project" value="InterPro"/>
</dbReference>
<proteinExistence type="predicted"/>
<dbReference type="AlphaFoldDB" id="A0AAW0EWF2"/>